<dbReference type="Pfam" id="PF00643">
    <property type="entry name" value="zf-B_box"/>
    <property type="match status" value="1"/>
</dbReference>
<feature type="region of interest" description="Disordered" evidence="6">
    <location>
        <begin position="1"/>
        <end position="23"/>
    </location>
</feature>
<dbReference type="GO" id="GO:0016567">
    <property type="term" value="P:protein ubiquitination"/>
    <property type="evidence" value="ECO:0007669"/>
    <property type="project" value="InterPro"/>
</dbReference>
<dbReference type="Pfam" id="PF04564">
    <property type="entry name" value="U-box"/>
    <property type="match status" value="1"/>
</dbReference>
<dbReference type="SMART" id="SM00336">
    <property type="entry name" value="BBOX"/>
    <property type="match status" value="1"/>
</dbReference>
<feature type="compositionally biased region" description="Polar residues" evidence="6">
    <location>
        <begin position="1"/>
        <end position="18"/>
    </location>
</feature>
<evidence type="ECO:0000256" key="3">
    <source>
        <dbReference type="ARBA" id="ARBA00022833"/>
    </source>
</evidence>
<evidence type="ECO:0000256" key="1">
    <source>
        <dbReference type="ARBA" id="ARBA00022723"/>
    </source>
</evidence>
<dbReference type="InterPro" id="IPR000315">
    <property type="entry name" value="Znf_B-box"/>
</dbReference>
<evidence type="ECO:0000259" key="7">
    <source>
        <dbReference type="PROSITE" id="PS50119"/>
    </source>
</evidence>
<dbReference type="InterPro" id="IPR013083">
    <property type="entry name" value="Znf_RING/FYVE/PHD"/>
</dbReference>
<dbReference type="PANTHER" id="PTHR24103">
    <property type="entry name" value="E3 UBIQUITIN-PROTEIN LIGASE TRIM"/>
    <property type="match status" value="1"/>
</dbReference>
<evidence type="ECO:0000256" key="5">
    <source>
        <dbReference type="SAM" id="Coils"/>
    </source>
</evidence>
<feature type="domain" description="B box-type" evidence="7">
    <location>
        <begin position="120"/>
        <end position="161"/>
    </location>
</feature>
<dbReference type="GO" id="GO:0004842">
    <property type="term" value="F:ubiquitin-protein transferase activity"/>
    <property type="evidence" value="ECO:0007669"/>
    <property type="project" value="InterPro"/>
</dbReference>
<evidence type="ECO:0000313" key="8">
    <source>
        <dbReference type="EMBL" id="KAK6312085.1"/>
    </source>
</evidence>
<gene>
    <name evidence="8" type="ORF">J4Q44_G00177490</name>
</gene>
<protein>
    <recommendedName>
        <fullName evidence="7">B box-type domain-containing protein</fullName>
    </recommendedName>
</protein>
<dbReference type="InterPro" id="IPR050143">
    <property type="entry name" value="TRIM/RBCC"/>
</dbReference>
<dbReference type="SUPFAM" id="SSF57845">
    <property type="entry name" value="B-box zinc-binding domain"/>
    <property type="match status" value="1"/>
</dbReference>
<keyword evidence="2 4" id="KW-0863">Zinc-finger</keyword>
<keyword evidence="3" id="KW-0862">Zinc</keyword>
<dbReference type="SUPFAM" id="SSF57850">
    <property type="entry name" value="RING/U-box"/>
    <property type="match status" value="1"/>
</dbReference>
<evidence type="ECO:0000256" key="2">
    <source>
        <dbReference type="ARBA" id="ARBA00022771"/>
    </source>
</evidence>
<keyword evidence="9" id="KW-1185">Reference proteome</keyword>
<comment type="caution">
    <text evidence="8">The sequence shown here is derived from an EMBL/GenBank/DDBJ whole genome shotgun (WGS) entry which is preliminary data.</text>
</comment>
<sequence length="336" mass="37779">MAQRPRASSQPGKPSFLQSPKVDMALRPRAVSSHSGSMLEDELTCPVCCEIFRDPVVLKCSHSLNQKKVRRECPVCRMKCALTEPTVSLALKNVAETFFREQRNQGEAGGWPDRGGVPVKSEAKCPTHGEVLKLFCQDDAEVLCCVCHTSKRHQGHHVIPLEEGAQELKEEIKKQLIPLKKSLRGLYEAKKECDDTTVHIKSQTQQTENHIREEFEQLRQFLQNEEEARIAILQEEDRIAILQEEARIAILQEEARIAILQEEARIAILGGSQDSYPTGGSQDSYPTGGSQDSYPTGGSQDSYPTGGRRTEETSGEEEDRGHHRRHPHPLSCHHRY</sequence>
<dbReference type="InterPro" id="IPR003613">
    <property type="entry name" value="Ubox_domain"/>
</dbReference>
<organism evidence="8 9">
    <name type="scientific">Coregonus suidteri</name>
    <dbReference type="NCBI Taxonomy" id="861788"/>
    <lineage>
        <taxon>Eukaryota</taxon>
        <taxon>Metazoa</taxon>
        <taxon>Chordata</taxon>
        <taxon>Craniata</taxon>
        <taxon>Vertebrata</taxon>
        <taxon>Euteleostomi</taxon>
        <taxon>Actinopterygii</taxon>
        <taxon>Neopterygii</taxon>
        <taxon>Teleostei</taxon>
        <taxon>Protacanthopterygii</taxon>
        <taxon>Salmoniformes</taxon>
        <taxon>Salmonidae</taxon>
        <taxon>Coregoninae</taxon>
        <taxon>Coregonus</taxon>
    </lineage>
</organism>
<feature type="coiled-coil region" evidence="5">
    <location>
        <begin position="225"/>
        <end position="263"/>
    </location>
</feature>
<keyword evidence="1" id="KW-0479">Metal-binding</keyword>
<reference evidence="8 9" key="1">
    <citation type="submission" date="2021-04" db="EMBL/GenBank/DDBJ databases">
        <authorList>
            <person name="De Guttry C."/>
            <person name="Zahm M."/>
            <person name="Klopp C."/>
            <person name="Cabau C."/>
            <person name="Louis A."/>
            <person name="Berthelot C."/>
            <person name="Parey E."/>
            <person name="Roest Crollius H."/>
            <person name="Montfort J."/>
            <person name="Robinson-Rechavi M."/>
            <person name="Bucao C."/>
            <person name="Bouchez O."/>
            <person name="Gislard M."/>
            <person name="Lluch J."/>
            <person name="Milhes M."/>
            <person name="Lampietro C."/>
            <person name="Lopez Roques C."/>
            <person name="Donnadieu C."/>
            <person name="Braasch I."/>
            <person name="Desvignes T."/>
            <person name="Postlethwait J."/>
            <person name="Bobe J."/>
            <person name="Wedekind C."/>
            <person name="Guiguen Y."/>
        </authorList>
    </citation>
    <scope>NUCLEOTIDE SEQUENCE [LARGE SCALE GENOMIC DNA]</scope>
    <source>
        <strain evidence="8">Cs_M1</strain>
        <tissue evidence="8">Blood</tissue>
    </source>
</reference>
<name>A0AAN8LTQ6_9TELE</name>
<evidence type="ECO:0000313" key="9">
    <source>
        <dbReference type="Proteomes" id="UP001356427"/>
    </source>
</evidence>
<dbReference type="EMBL" id="JAGTTL010000015">
    <property type="protein sequence ID" value="KAK6312085.1"/>
    <property type="molecule type" value="Genomic_DNA"/>
</dbReference>
<keyword evidence="5" id="KW-0175">Coiled coil</keyword>
<dbReference type="AlphaFoldDB" id="A0AAN8LTQ6"/>
<feature type="compositionally biased region" description="Polar residues" evidence="6">
    <location>
        <begin position="272"/>
        <end position="303"/>
    </location>
</feature>
<accession>A0AAN8LTQ6</accession>
<evidence type="ECO:0000256" key="6">
    <source>
        <dbReference type="SAM" id="MobiDB-lite"/>
    </source>
</evidence>
<dbReference type="GO" id="GO:0008270">
    <property type="term" value="F:zinc ion binding"/>
    <property type="evidence" value="ECO:0007669"/>
    <property type="project" value="UniProtKB-KW"/>
</dbReference>
<feature type="compositionally biased region" description="Basic residues" evidence="6">
    <location>
        <begin position="322"/>
        <end position="336"/>
    </location>
</feature>
<dbReference type="PROSITE" id="PS50119">
    <property type="entry name" value="ZF_BBOX"/>
    <property type="match status" value="1"/>
</dbReference>
<dbReference type="Gene3D" id="3.30.40.10">
    <property type="entry name" value="Zinc/RING finger domain, C3HC4 (zinc finger)"/>
    <property type="match status" value="1"/>
</dbReference>
<dbReference type="Proteomes" id="UP001356427">
    <property type="component" value="Unassembled WGS sequence"/>
</dbReference>
<proteinExistence type="predicted"/>
<dbReference type="Gene3D" id="3.30.160.60">
    <property type="entry name" value="Classic Zinc Finger"/>
    <property type="match status" value="1"/>
</dbReference>
<feature type="region of interest" description="Disordered" evidence="6">
    <location>
        <begin position="271"/>
        <end position="336"/>
    </location>
</feature>
<evidence type="ECO:0000256" key="4">
    <source>
        <dbReference type="PROSITE-ProRule" id="PRU00024"/>
    </source>
</evidence>